<keyword evidence="1" id="KW-1133">Transmembrane helix</keyword>
<reference evidence="2" key="2">
    <citation type="journal article" date="2007" name="Science">
        <title>Genome sequence of Aedes aegypti, a major arbovirus vector.</title>
        <authorList>
            <person name="Nene V."/>
            <person name="Wortman J.R."/>
            <person name="Lawson D."/>
            <person name="Haas B."/>
            <person name="Kodira C."/>
            <person name="Tu Z.J."/>
            <person name="Loftus B."/>
            <person name="Xi Z."/>
            <person name="Megy K."/>
            <person name="Grabherr M."/>
            <person name="Ren Q."/>
            <person name="Zdobnov E.M."/>
            <person name="Lobo N.F."/>
            <person name="Campbell K.S."/>
            <person name="Brown S.E."/>
            <person name="Bonaldo M.F."/>
            <person name="Zhu J."/>
            <person name="Sinkins S.P."/>
            <person name="Hogenkamp D.G."/>
            <person name="Amedeo P."/>
            <person name="Arensburger P."/>
            <person name="Atkinson P.W."/>
            <person name="Bidwell S."/>
            <person name="Biedler J."/>
            <person name="Birney E."/>
            <person name="Bruggner R.V."/>
            <person name="Costas J."/>
            <person name="Coy M.R."/>
            <person name="Crabtree J."/>
            <person name="Crawford M."/>
            <person name="Debruyn B."/>
            <person name="Decaprio D."/>
            <person name="Eiglmeier K."/>
            <person name="Eisenstadt E."/>
            <person name="El-Dorry H."/>
            <person name="Gelbart W.M."/>
            <person name="Gomes S.L."/>
            <person name="Hammond M."/>
            <person name="Hannick L.I."/>
            <person name="Hogan J.R."/>
            <person name="Holmes M.H."/>
            <person name="Jaffe D."/>
            <person name="Johnston J.S."/>
            <person name="Kennedy R.C."/>
            <person name="Koo H."/>
            <person name="Kravitz S."/>
            <person name="Kriventseva E.V."/>
            <person name="Kulp D."/>
            <person name="Labutti K."/>
            <person name="Lee E."/>
            <person name="Li S."/>
            <person name="Lovin D.D."/>
            <person name="Mao C."/>
            <person name="Mauceli E."/>
            <person name="Menck C.F."/>
            <person name="Miller J.R."/>
            <person name="Montgomery P."/>
            <person name="Mori A."/>
            <person name="Nascimento A.L."/>
            <person name="Naveira H.F."/>
            <person name="Nusbaum C."/>
            <person name="O'leary S."/>
            <person name="Orvis J."/>
            <person name="Pertea M."/>
            <person name="Quesneville H."/>
            <person name="Reidenbach K.R."/>
            <person name="Rogers Y.H."/>
            <person name="Roth C.W."/>
            <person name="Schneider J.R."/>
            <person name="Schatz M."/>
            <person name="Shumway M."/>
            <person name="Stanke M."/>
            <person name="Stinson E.O."/>
            <person name="Tubio J.M."/>
            <person name="Vanzee J.P."/>
            <person name="Verjovski-Almeida S."/>
            <person name="Werner D."/>
            <person name="White O."/>
            <person name="Wyder S."/>
            <person name="Zeng Q."/>
            <person name="Zhao Q."/>
            <person name="Zhao Y."/>
            <person name="Hill C.A."/>
            <person name="Raikhel A.S."/>
            <person name="Soares M.B."/>
            <person name="Knudson D.L."/>
            <person name="Lee N.H."/>
            <person name="Galagan J."/>
            <person name="Salzberg S.L."/>
            <person name="Paulsen I.T."/>
            <person name="Dimopoulos G."/>
            <person name="Collins F.H."/>
            <person name="Birren B."/>
            <person name="Fraser-Liggett C.M."/>
            <person name="Severson D.W."/>
        </authorList>
    </citation>
    <scope>NUCLEOTIDE SEQUENCE [LARGE SCALE GENOMIC DNA]</scope>
    <source>
        <strain evidence="2">Liverpool</strain>
    </source>
</reference>
<sequence>YSIVIHFEFCFSFGFLSLLISFNLFVFLFLSSFETYLPFTLSPGRISQSSLFHFFLKFTLAINLQQLSAIPAGKNYFHFFCLGQYFCCCMCNLNLMQFTSFLFSCFNIDDWFVCAFCETMSICHIMGFAFCDFRLSAVCIDEPTGSERIFTTLIVTNRKCQVYYLK</sequence>
<accession>Q179T9</accession>
<evidence type="ECO:0000313" key="2">
    <source>
        <dbReference type="EMBL" id="EAT43024.1"/>
    </source>
</evidence>
<reference evidence="2" key="1">
    <citation type="submission" date="2005-10" db="EMBL/GenBank/DDBJ databases">
        <authorList>
            <person name="Loftus B.J."/>
            <person name="Nene V.M."/>
            <person name="Hannick L.I."/>
            <person name="Bidwell S."/>
            <person name="Haas B."/>
            <person name="Amedeo P."/>
            <person name="Orvis J."/>
            <person name="Wortman J.R."/>
            <person name="White O.R."/>
            <person name="Salzberg S."/>
            <person name="Shumway M."/>
            <person name="Koo H."/>
            <person name="Zhao Y."/>
            <person name="Holmes M."/>
            <person name="Miller J."/>
            <person name="Schatz M."/>
            <person name="Pop M."/>
            <person name="Pai G."/>
            <person name="Utterback T."/>
            <person name="Rogers Y.-H."/>
            <person name="Kravitz S."/>
            <person name="Fraser C.M."/>
        </authorList>
    </citation>
    <scope>NUCLEOTIDE SEQUENCE</scope>
    <source>
        <strain evidence="2">Liverpool</strain>
    </source>
</reference>
<dbReference type="PaxDb" id="7159-AAEL005509-PA"/>
<feature type="non-terminal residue" evidence="2">
    <location>
        <position position="1"/>
    </location>
</feature>
<dbReference type="EMBL" id="CH477345">
    <property type="protein sequence ID" value="EAT43024.1"/>
    <property type="molecule type" value="Genomic_DNA"/>
</dbReference>
<reference evidence="2" key="3">
    <citation type="submission" date="2012-09" db="EMBL/GenBank/DDBJ databases">
        <authorList>
            <consortium name="VectorBase"/>
        </authorList>
    </citation>
    <scope>NUCLEOTIDE SEQUENCE</scope>
    <source>
        <strain evidence="2">Liverpool</strain>
    </source>
</reference>
<dbReference type="Proteomes" id="UP000682892">
    <property type="component" value="Unassembled WGS sequence"/>
</dbReference>
<keyword evidence="1" id="KW-0472">Membrane</keyword>
<keyword evidence="1" id="KW-0812">Transmembrane</keyword>
<feature type="transmembrane region" description="Helical" evidence="1">
    <location>
        <begin position="6"/>
        <end position="30"/>
    </location>
</feature>
<protein>
    <submittedName>
        <fullName evidence="2">AAEL005509-PA</fullName>
    </submittedName>
</protein>
<organism evidence="2 3">
    <name type="scientific">Aedes aegypti</name>
    <name type="common">Yellowfever mosquito</name>
    <name type="synonym">Culex aegypti</name>
    <dbReference type="NCBI Taxonomy" id="7159"/>
    <lineage>
        <taxon>Eukaryota</taxon>
        <taxon>Metazoa</taxon>
        <taxon>Ecdysozoa</taxon>
        <taxon>Arthropoda</taxon>
        <taxon>Hexapoda</taxon>
        <taxon>Insecta</taxon>
        <taxon>Pterygota</taxon>
        <taxon>Neoptera</taxon>
        <taxon>Endopterygota</taxon>
        <taxon>Diptera</taxon>
        <taxon>Nematocera</taxon>
        <taxon>Culicoidea</taxon>
        <taxon>Culicidae</taxon>
        <taxon>Culicinae</taxon>
        <taxon>Aedini</taxon>
        <taxon>Aedes</taxon>
        <taxon>Stegomyia</taxon>
    </lineage>
</organism>
<dbReference type="AlphaFoldDB" id="Q179T9"/>
<dbReference type="HOGENOM" id="CLU_1606703_0_0_1"/>
<name>Q179T9_AEDAE</name>
<proteinExistence type="predicted"/>
<gene>
    <name evidence="2" type="ORF">AaeL_AAEL005509</name>
</gene>
<evidence type="ECO:0000256" key="1">
    <source>
        <dbReference type="SAM" id="Phobius"/>
    </source>
</evidence>
<evidence type="ECO:0000313" key="3">
    <source>
        <dbReference type="Proteomes" id="UP000682892"/>
    </source>
</evidence>